<reference evidence="1" key="1">
    <citation type="submission" date="2018-11" db="EMBL/GenBank/DDBJ databases">
        <authorList>
            <person name="Alioto T."/>
            <person name="Alioto T."/>
        </authorList>
    </citation>
    <scope>NUCLEOTIDE SEQUENCE</scope>
</reference>
<evidence type="ECO:0000313" key="1">
    <source>
        <dbReference type="EMBL" id="VDI04999.1"/>
    </source>
</evidence>
<comment type="caution">
    <text evidence="1">The sequence shown here is derived from an EMBL/GenBank/DDBJ whole genome shotgun (WGS) entry which is preliminary data.</text>
</comment>
<accession>A0A8B6CIZ7</accession>
<proteinExistence type="predicted"/>
<organism evidence="1 2">
    <name type="scientific">Mytilus galloprovincialis</name>
    <name type="common">Mediterranean mussel</name>
    <dbReference type="NCBI Taxonomy" id="29158"/>
    <lineage>
        <taxon>Eukaryota</taxon>
        <taxon>Metazoa</taxon>
        <taxon>Spiralia</taxon>
        <taxon>Lophotrochozoa</taxon>
        <taxon>Mollusca</taxon>
        <taxon>Bivalvia</taxon>
        <taxon>Autobranchia</taxon>
        <taxon>Pteriomorphia</taxon>
        <taxon>Mytilida</taxon>
        <taxon>Mytiloidea</taxon>
        <taxon>Mytilidae</taxon>
        <taxon>Mytilinae</taxon>
        <taxon>Mytilus</taxon>
    </lineage>
</organism>
<name>A0A8B6CIZ7_MYTGA</name>
<evidence type="ECO:0000313" key="2">
    <source>
        <dbReference type="Proteomes" id="UP000596742"/>
    </source>
</evidence>
<dbReference type="Proteomes" id="UP000596742">
    <property type="component" value="Unassembled WGS sequence"/>
</dbReference>
<sequence length="98" mass="11762">MQTLKIVCLTPFTKGEQQRKISPIDLLHWYLFASTSWDTVCKIIASVIWKPKTFYLNNNTDYERKDRLYGITERASKDQAWFDELLEYFYGTQIEIRE</sequence>
<dbReference type="AlphaFoldDB" id="A0A8B6CIZ7"/>
<dbReference type="EMBL" id="UYJE01001772">
    <property type="protein sequence ID" value="VDI04999.1"/>
    <property type="molecule type" value="Genomic_DNA"/>
</dbReference>
<keyword evidence="2" id="KW-1185">Reference proteome</keyword>
<protein>
    <submittedName>
        <fullName evidence="1">Uncharacterized protein</fullName>
    </submittedName>
</protein>
<gene>
    <name evidence="1" type="ORF">MGAL_10B038273</name>
</gene>